<dbReference type="Pfam" id="PF12409">
    <property type="entry name" value="P5-ATPase"/>
    <property type="match status" value="1"/>
</dbReference>
<keyword evidence="10" id="KW-0967">Endosome</keyword>
<dbReference type="InterPro" id="IPR047819">
    <property type="entry name" value="P5A-ATPase_N"/>
</dbReference>
<dbReference type="GO" id="GO:1905165">
    <property type="term" value="P:regulation of lysosomal protein catabolic process"/>
    <property type="evidence" value="ECO:0007669"/>
    <property type="project" value="UniProtKB-ARBA"/>
</dbReference>
<dbReference type="PRINTS" id="PR00119">
    <property type="entry name" value="CATATPASE"/>
</dbReference>
<dbReference type="InterPro" id="IPR023214">
    <property type="entry name" value="HAD_sf"/>
</dbReference>
<dbReference type="EMBL" id="JAODUO010000597">
    <property type="protein sequence ID" value="KAK2177445.1"/>
    <property type="molecule type" value="Genomic_DNA"/>
</dbReference>
<evidence type="ECO:0000256" key="3">
    <source>
        <dbReference type="ARBA" id="ARBA00004542"/>
    </source>
</evidence>
<feature type="transmembrane region" description="Helical" evidence="24">
    <location>
        <begin position="35"/>
        <end position="53"/>
    </location>
</feature>
<comment type="catalytic activity">
    <reaction evidence="18 24">
        <text>ATP + H2O = ADP + phosphate + H(+)</text>
        <dbReference type="Rhea" id="RHEA:13065"/>
        <dbReference type="ChEBI" id="CHEBI:15377"/>
        <dbReference type="ChEBI" id="CHEBI:15378"/>
        <dbReference type="ChEBI" id="CHEBI:30616"/>
        <dbReference type="ChEBI" id="CHEBI:43474"/>
        <dbReference type="ChEBI" id="CHEBI:456216"/>
    </reaction>
</comment>
<dbReference type="GO" id="GO:0015662">
    <property type="term" value="F:P-type ion transporter activity"/>
    <property type="evidence" value="ECO:0007669"/>
    <property type="project" value="InterPro"/>
</dbReference>
<gene>
    <name evidence="26" type="ORF">NP493_592g01064</name>
</gene>
<sequence>MKSTQPSQDAVVIDRGTEDELWCIGYRDNCVKRTLLYVLSLVTLGLPLLVLHWKPDWAVKLTKTQCPLRQASTVLVKDTYGQTHAQDVTVKEVTAGRIVADYNCEDSDISSVQSDDDTVALTTNPQEKCFVRYFEHSHVRYIWYRGTMSFSPIRGLDSDTTCAMIHEDFTGLNEEEQLQKQHLYGENSIDVKVKSYSRLFVEEVLNPFYIFQICSVILWSLDDYYIYASCIVLISGISLAVSLYETRKQSQTLRDMVSSGGATVQVVMSSGEMVETVTSQLVPGAVILIPTRGCMMSCDAVLVSGNTIVNESMLTGESVPVTKTPLAPSEANEVYSPEMHKRHTLFSGTQVIQTRYYGDSKVKAVVVRTGFSTAKGELVRSILFPKPIGFKFYQDAMKFILFLCCIATLGMIYSTTMLLVQGVHITKVILRALDIITVVVPPALPAAMTVGTVYAQNRLKKAGIFCISPPRINICGKLKLICFDKTGTLTEEGLDMWGVATIQENNFLPVVQDPSALPSHGAFAVAMATCHSLTIIDGEIAGDPLDLKMFNSINWIMEEPGKDTTRFDSLTPTVVRPISMDTYYSAAPETVAYEVGIVRQFTFSSSLQRMSVIARVLGASHMNAYAKGAPEKIASLCQPDTIPEDFHAVLHSYTRRGFRVIALAWKTLDERVNWLQAQRISRASVECDMSLLGLLILENTLKPQTTPVIHQLKNADIRTVMVTGDNILTAVSVARQCGMVAPRESIILASAYVPEEGKPALIEWKNIGDEQMEGENTADENGVEDLGIVTYQSACIDVSKPRYHFALTGRSFAVILQHFPELLKKICVRGTVFARMSPNQKSQLVEHLQALGYCVGMCGDGANDCGALKMAHAGISLSEAEASVASPFTSRTANIECVPIVVREGRAALVTSFGVFKYMALYSMIQFVSLLILYTKVCNLGDWMFLYIDLVITTTVAVLMGHTGAYQSLVAKRPPGSLVAPRIVLSIIIHVAMVAMFQAAAYFYLTCQPWFTPAPHSATASTVNSWETAVIFYVSCFQYLMLAFCFSKGPPYRRPIWTNGR</sequence>
<dbReference type="NCBIfam" id="TIGR01494">
    <property type="entry name" value="ATPase_P-type"/>
    <property type="match status" value="2"/>
</dbReference>
<evidence type="ECO:0000256" key="4">
    <source>
        <dbReference type="ARBA" id="ARBA00006000"/>
    </source>
</evidence>
<protein>
    <recommendedName>
        <fullName evidence="24">Cation-transporting ATPase</fullName>
        <ecNumber evidence="24">7.2.2.-</ecNumber>
    </recommendedName>
</protein>
<evidence type="ECO:0000256" key="1">
    <source>
        <dbReference type="ARBA" id="ARBA00004107"/>
    </source>
</evidence>
<dbReference type="SFLD" id="SFLDF00027">
    <property type="entry name" value="p-type_atpase"/>
    <property type="match status" value="1"/>
</dbReference>
<dbReference type="GO" id="GO:0005524">
    <property type="term" value="F:ATP binding"/>
    <property type="evidence" value="ECO:0007669"/>
    <property type="project" value="UniProtKB-UniRule"/>
</dbReference>
<evidence type="ECO:0000256" key="8">
    <source>
        <dbReference type="ARBA" id="ARBA00022723"/>
    </source>
</evidence>
<evidence type="ECO:0000256" key="21">
    <source>
        <dbReference type="ARBA" id="ARBA00053898"/>
    </source>
</evidence>
<dbReference type="FunFam" id="2.70.150.10:FF:000060">
    <property type="entry name" value="Cation-transporting ATPase"/>
    <property type="match status" value="1"/>
</dbReference>
<proteinExistence type="inferred from homology"/>
<feature type="transmembrane region" description="Helical" evidence="24">
    <location>
        <begin position="1025"/>
        <end position="1046"/>
    </location>
</feature>
<dbReference type="Pfam" id="PF13246">
    <property type="entry name" value="Cation_ATPase"/>
    <property type="match status" value="1"/>
</dbReference>
<evidence type="ECO:0000313" key="27">
    <source>
        <dbReference type="Proteomes" id="UP001209878"/>
    </source>
</evidence>
<dbReference type="SUPFAM" id="SSF81653">
    <property type="entry name" value="Calcium ATPase, transduction domain A"/>
    <property type="match status" value="1"/>
</dbReference>
<dbReference type="GO" id="GO:0000421">
    <property type="term" value="C:autophagosome membrane"/>
    <property type="evidence" value="ECO:0007669"/>
    <property type="project" value="UniProtKB-SubCell"/>
</dbReference>
<dbReference type="GO" id="GO:0061909">
    <property type="term" value="P:autophagosome-lysosome fusion"/>
    <property type="evidence" value="ECO:0007669"/>
    <property type="project" value="UniProtKB-ARBA"/>
</dbReference>
<comment type="caution">
    <text evidence="26">The sequence shown here is derived from an EMBL/GenBank/DDBJ whole genome shotgun (WGS) entry which is preliminary data.</text>
</comment>
<dbReference type="PROSITE" id="PS00154">
    <property type="entry name" value="ATPASE_E1_E2"/>
    <property type="match status" value="1"/>
</dbReference>
<name>A0AAD9NPC8_RIDPI</name>
<keyword evidence="14 24" id="KW-1133">Transmembrane helix</keyword>
<evidence type="ECO:0000256" key="7">
    <source>
        <dbReference type="ARBA" id="ARBA00022692"/>
    </source>
</evidence>
<organism evidence="26 27">
    <name type="scientific">Ridgeia piscesae</name>
    <name type="common">Tubeworm</name>
    <dbReference type="NCBI Taxonomy" id="27915"/>
    <lineage>
        <taxon>Eukaryota</taxon>
        <taxon>Metazoa</taxon>
        <taxon>Spiralia</taxon>
        <taxon>Lophotrochozoa</taxon>
        <taxon>Annelida</taxon>
        <taxon>Polychaeta</taxon>
        <taxon>Sedentaria</taxon>
        <taxon>Canalipalpata</taxon>
        <taxon>Sabellida</taxon>
        <taxon>Siboglinidae</taxon>
        <taxon>Ridgeia</taxon>
    </lineage>
</organism>
<dbReference type="SUPFAM" id="SSF81665">
    <property type="entry name" value="Calcium ATPase, transmembrane domain M"/>
    <property type="match status" value="1"/>
</dbReference>
<dbReference type="EC" id="7.2.2.-" evidence="24"/>
<feature type="transmembrane region" description="Helical" evidence="24">
    <location>
        <begin position="399"/>
        <end position="420"/>
    </location>
</feature>
<dbReference type="GO" id="GO:0061462">
    <property type="term" value="P:protein localization to lysosome"/>
    <property type="evidence" value="ECO:0007669"/>
    <property type="project" value="UniProtKB-ARBA"/>
</dbReference>
<feature type="domain" description="Cation-transporting P-type ATPase N-terminal" evidence="25">
    <location>
        <begin position="152"/>
        <end position="224"/>
    </location>
</feature>
<feature type="transmembrane region" description="Helical" evidence="24">
    <location>
        <begin position="943"/>
        <end position="962"/>
    </location>
</feature>
<dbReference type="CDD" id="cd07542">
    <property type="entry name" value="P-type_ATPase_cation"/>
    <property type="match status" value="1"/>
</dbReference>
<dbReference type="FunFam" id="3.40.50.1000:FF:000045">
    <property type="entry name" value="Cation-transporting ATPase"/>
    <property type="match status" value="1"/>
</dbReference>
<comment type="catalytic activity">
    <reaction evidence="19">
        <text>spermidine(out) + ATP + H2O = spermidine(in) + ADP + phosphate + H(+)</text>
        <dbReference type="Rhea" id="RHEA:29999"/>
        <dbReference type="ChEBI" id="CHEBI:15377"/>
        <dbReference type="ChEBI" id="CHEBI:15378"/>
        <dbReference type="ChEBI" id="CHEBI:30616"/>
        <dbReference type="ChEBI" id="CHEBI:43474"/>
        <dbReference type="ChEBI" id="CHEBI:57834"/>
        <dbReference type="ChEBI" id="CHEBI:456216"/>
    </reaction>
</comment>
<keyword evidence="27" id="KW-1185">Reference proteome</keyword>
<evidence type="ECO:0000256" key="9">
    <source>
        <dbReference type="ARBA" id="ARBA00022741"/>
    </source>
</evidence>
<keyword evidence="8 24" id="KW-0479">Metal-binding</keyword>
<comment type="similarity">
    <text evidence="4 24">Belongs to the cation transport ATPase (P-type) (TC 3.A.3) family. Type V subfamily.</text>
</comment>
<comment type="subcellular location">
    <subcellularLocation>
        <location evidence="3">Cytoplasmic vesicle</location>
        <location evidence="3">Autophagosome membrane</location>
        <topology evidence="3">Multi-pass membrane protein</topology>
    </subcellularLocation>
    <subcellularLocation>
        <location evidence="22">Endosome</location>
        <location evidence="22">Multivesicular body membrane</location>
        <topology evidence="22">Multi-pass membrane protein</topology>
    </subcellularLocation>
    <subcellularLocation>
        <location evidence="1">Late endosome membrane</location>
        <topology evidence="1">Multi-pass membrane protein</topology>
    </subcellularLocation>
    <subcellularLocation>
        <location evidence="2">Lysosome membrane</location>
        <topology evidence="2">Multi-pass membrane protein</topology>
    </subcellularLocation>
    <subcellularLocation>
        <location evidence="24">Membrane</location>
        <topology evidence="24">Multi-pass membrane protein</topology>
    </subcellularLocation>
</comment>
<evidence type="ECO:0000256" key="10">
    <source>
        <dbReference type="ARBA" id="ARBA00022753"/>
    </source>
</evidence>
<feature type="transmembrane region" description="Helical" evidence="24">
    <location>
        <begin position="915"/>
        <end position="937"/>
    </location>
</feature>
<dbReference type="PANTHER" id="PTHR45630:SF8">
    <property type="entry name" value="CATION-TRANSPORTING ATPASE"/>
    <property type="match status" value="1"/>
</dbReference>
<evidence type="ECO:0000256" key="11">
    <source>
        <dbReference type="ARBA" id="ARBA00022840"/>
    </source>
</evidence>
<dbReference type="SFLD" id="SFLDG00002">
    <property type="entry name" value="C1.7:_P-type_atpase_like"/>
    <property type="match status" value="1"/>
</dbReference>
<comment type="subunit">
    <text evidence="23">Interacts with MYCBP2; the interaction inhibits the ubiquitination of TSC2 by MYCBP2. Interacts with HDAC6; the interaction results in recruitment of HDAC6 to lysosomes to promote CTTN deacetylation.</text>
</comment>
<evidence type="ECO:0000256" key="14">
    <source>
        <dbReference type="ARBA" id="ARBA00022989"/>
    </source>
</evidence>
<keyword evidence="17" id="KW-0968">Cytoplasmic vesicle</keyword>
<feature type="transmembrane region" description="Helical" evidence="24">
    <location>
        <begin position="983"/>
        <end position="1005"/>
    </location>
</feature>
<keyword evidence="13 24" id="KW-1278">Translocase</keyword>
<comment type="catalytic activity">
    <reaction evidence="20">
        <text>spermine(out) + ATP + H2O = spermine(in) + ADP + phosphate + H(+)</text>
        <dbReference type="Rhea" id="RHEA:63368"/>
        <dbReference type="ChEBI" id="CHEBI:15377"/>
        <dbReference type="ChEBI" id="CHEBI:15378"/>
        <dbReference type="ChEBI" id="CHEBI:30616"/>
        <dbReference type="ChEBI" id="CHEBI:43474"/>
        <dbReference type="ChEBI" id="CHEBI:45725"/>
        <dbReference type="ChEBI" id="CHEBI:456216"/>
    </reaction>
</comment>
<dbReference type="GO" id="GO:1903543">
    <property type="term" value="P:positive regulation of exosomal secretion"/>
    <property type="evidence" value="ECO:0007669"/>
    <property type="project" value="UniProtKB-ARBA"/>
</dbReference>
<dbReference type="Pfam" id="PF00122">
    <property type="entry name" value="E1-E2_ATPase"/>
    <property type="match status" value="1"/>
</dbReference>
<evidence type="ECO:0000256" key="15">
    <source>
        <dbReference type="ARBA" id="ARBA00023136"/>
    </source>
</evidence>
<evidence type="ECO:0000313" key="26">
    <source>
        <dbReference type="EMBL" id="KAK2177445.1"/>
    </source>
</evidence>
<dbReference type="GO" id="GO:1900180">
    <property type="term" value="P:regulation of protein localization to nucleus"/>
    <property type="evidence" value="ECO:0007669"/>
    <property type="project" value="UniProtKB-ARBA"/>
</dbReference>
<keyword evidence="16" id="KW-0458">Lysosome</keyword>
<dbReference type="NCBIfam" id="TIGR01657">
    <property type="entry name" value="P-ATPase-V"/>
    <property type="match status" value="1"/>
</dbReference>
<dbReference type="AlphaFoldDB" id="A0AAD9NPC8"/>
<evidence type="ECO:0000256" key="23">
    <source>
        <dbReference type="ARBA" id="ARBA00065284"/>
    </source>
</evidence>
<evidence type="ECO:0000256" key="13">
    <source>
        <dbReference type="ARBA" id="ARBA00022967"/>
    </source>
</evidence>
<dbReference type="InterPro" id="IPR059000">
    <property type="entry name" value="ATPase_P-type_domA"/>
</dbReference>
<keyword evidence="5" id="KW-0813">Transport</keyword>
<dbReference type="SMART" id="SM00831">
    <property type="entry name" value="Cation_ATPase_N"/>
    <property type="match status" value="1"/>
</dbReference>
<dbReference type="Proteomes" id="UP001209878">
    <property type="component" value="Unassembled WGS sequence"/>
</dbReference>
<evidence type="ECO:0000256" key="2">
    <source>
        <dbReference type="ARBA" id="ARBA00004155"/>
    </source>
</evidence>
<keyword evidence="11 24" id="KW-0067">ATP-binding</keyword>
<keyword evidence="6" id="KW-0597">Phosphoprotein</keyword>
<dbReference type="PANTHER" id="PTHR45630">
    <property type="entry name" value="CATION-TRANSPORTING ATPASE-RELATED"/>
    <property type="match status" value="1"/>
</dbReference>
<evidence type="ECO:0000256" key="20">
    <source>
        <dbReference type="ARBA" id="ARBA00051772"/>
    </source>
</evidence>
<evidence type="ECO:0000256" key="16">
    <source>
        <dbReference type="ARBA" id="ARBA00023228"/>
    </source>
</evidence>
<dbReference type="GO" id="GO:0043025">
    <property type="term" value="C:neuronal cell body"/>
    <property type="evidence" value="ECO:0007669"/>
    <property type="project" value="UniProtKB-ARBA"/>
</dbReference>
<evidence type="ECO:0000256" key="18">
    <source>
        <dbReference type="ARBA" id="ARBA00049360"/>
    </source>
</evidence>
<dbReference type="InterPro" id="IPR023298">
    <property type="entry name" value="ATPase_P-typ_TM_dom_sf"/>
</dbReference>
<dbReference type="GO" id="GO:0006874">
    <property type="term" value="P:intracellular calcium ion homeostasis"/>
    <property type="evidence" value="ECO:0007669"/>
    <property type="project" value="TreeGrafter"/>
</dbReference>
<feature type="transmembrane region" description="Helical" evidence="24">
    <location>
        <begin position="224"/>
        <end position="244"/>
    </location>
</feature>
<dbReference type="Gene3D" id="3.40.50.1000">
    <property type="entry name" value="HAD superfamily/HAD-like"/>
    <property type="match status" value="1"/>
</dbReference>
<dbReference type="SUPFAM" id="SSF56784">
    <property type="entry name" value="HAD-like"/>
    <property type="match status" value="1"/>
</dbReference>
<dbReference type="GO" id="GO:0015203">
    <property type="term" value="F:polyamine transmembrane transporter activity"/>
    <property type="evidence" value="ECO:0007669"/>
    <property type="project" value="TreeGrafter"/>
</dbReference>
<dbReference type="InterPro" id="IPR044492">
    <property type="entry name" value="P_typ_ATPase_HD_dom"/>
</dbReference>
<keyword evidence="12 24" id="KW-0460">Magnesium</keyword>
<dbReference type="SFLD" id="SFLDS00003">
    <property type="entry name" value="Haloacid_Dehalogenase"/>
    <property type="match status" value="1"/>
</dbReference>
<evidence type="ECO:0000256" key="22">
    <source>
        <dbReference type="ARBA" id="ARBA00060400"/>
    </source>
</evidence>
<dbReference type="Pfam" id="PF00690">
    <property type="entry name" value="Cation_ATPase_N"/>
    <property type="match status" value="1"/>
</dbReference>
<comment type="function">
    <text evidence="21">ATPase which acts as a lysosomal polyamine exporter with high affinity for spermine. Also stimulates cellular uptake of polyamines and protects against polyamine toxicity. Plays a role in intracellular cation homeostasis and the maintenance of neuronal integrity. Contributes to cellular zinc homeostasis. Confers cellular protection against Mn(2+) and Zn(2+) toxicity and mitochondrial stress. Required for proper lysosomal and mitochondrial maintenance. Regulates the autophagy-lysosome pathway through the control of SYT11 expression at both transcriptional and post-translational levels. Facilitates recruitment of deacetylase HDAC6 to lysosomes to deacetylate CTTN, leading to actin polymerization, promotion of autophagosome-lysosome fusion and completion of autophagy. Promotes secretion of exosomes as well as secretion of SCNA via exosomes. Plays a role in lipid homeostasis.</text>
</comment>
<dbReference type="GO" id="GO:0019829">
    <property type="term" value="F:ATPase-coupled monoatomic cation transmembrane transporter activity"/>
    <property type="evidence" value="ECO:0007669"/>
    <property type="project" value="UniProtKB-UniRule"/>
</dbReference>
<dbReference type="InterPro" id="IPR006544">
    <property type="entry name" value="P-type_TPase_V"/>
</dbReference>
<dbReference type="GO" id="GO:0034599">
    <property type="term" value="P:cellular response to oxidative stress"/>
    <property type="evidence" value="ECO:0007669"/>
    <property type="project" value="UniProtKB-ARBA"/>
</dbReference>
<dbReference type="InterPro" id="IPR008250">
    <property type="entry name" value="ATPase_P-typ_transduc_dom_A_sf"/>
</dbReference>
<dbReference type="InterPro" id="IPR004014">
    <property type="entry name" value="ATPase_P-typ_cation-transptr_N"/>
</dbReference>
<reference evidence="26" key="1">
    <citation type="journal article" date="2023" name="Mol. Biol. Evol.">
        <title>Third-Generation Sequencing Reveals the Adaptive Role of the Epigenome in Three Deep-Sea Polychaetes.</title>
        <authorList>
            <person name="Perez M."/>
            <person name="Aroh O."/>
            <person name="Sun Y."/>
            <person name="Lan Y."/>
            <person name="Juniper S.K."/>
            <person name="Young C.R."/>
            <person name="Angers B."/>
            <person name="Qian P.Y."/>
        </authorList>
    </citation>
    <scope>NUCLEOTIDE SEQUENCE</scope>
    <source>
        <strain evidence="26">R07B-5</strain>
    </source>
</reference>
<keyword evidence="9 24" id="KW-0547">Nucleotide-binding</keyword>
<dbReference type="GO" id="GO:0010821">
    <property type="term" value="P:regulation of mitochondrion organization"/>
    <property type="evidence" value="ECO:0007669"/>
    <property type="project" value="UniProtKB-ARBA"/>
</dbReference>
<dbReference type="SUPFAM" id="SSF81660">
    <property type="entry name" value="Metal cation-transporting ATPase, ATP-binding domain N"/>
    <property type="match status" value="1"/>
</dbReference>
<feature type="transmembrane region" description="Helical" evidence="24">
    <location>
        <begin position="199"/>
        <end position="218"/>
    </location>
</feature>
<evidence type="ECO:0000256" key="24">
    <source>
        <dbReference type="RuleBase" id="RU362082"/>
    </source>
</evidence>
<evidence type="ECO:0000259" key="25">
    <source>
        <dbReference type="SMART" id="SM00831"/>
    </source>
</evidence>
<dbReference type="InterPro" id="IPR047821">
    <property type="entry name" value="P5B-type_ATPase"/>
</dbReference>
<evidence type="ECO:0000256" key="19">
    <source>
        <dbReference type="ARBA" id="ARBA00050445"/>
    </source>
</evidence>
<dbReference type="GO" id="GO:0016887">
    <property type="term" value="F:ATP hydrolysis activity"/>
    <property type="evidence" value="ECO:0007669"/>
    <property type="project" value="InterPro"/>
</dbReference>
<dbReference type="GO" id="GO:0043005">
    <property type="term" value="C:neuron projection"/>
    <property type="evidence" value="ECO:0007669"/>
    <property type="project" value="UniProtKB-ARBA"/>
</dbReference>
<evidence type="ECO:0000256" key="12">
    <source>
        <dbReference type="ARBA" id="ARBA00022842"/>
    </source>
</evidence>
<dbReference type="GO" id="GO:0032585">
    <property type="term" value="C:multivesicular body membrane"/>
    <property type="evidence" value="ECO:0007669"/>
    <property type="project" value="UniProtKB-SubCell"/>
</dbReference>
<dbReference type="GO" id="GO:0005765">
    <property type="term" value="C:lysosomal membrane"/>
    <property type="evidence" value="ECO:0007669"/>
    <property type="project" value="UniProtKB-SubCell"/>
</dbReference>
<keyword evidence="7 24" id="KW-0812">Transmembrane</keyword>
<feature type="transmembrane region" description="Helical" evidence="24">
    <location>
        <begin position="432"/>
        <end position="455"/>
    </location>
</feature>
<accession>A0AAD9NPC8</accession>
<evidence type="ECO:0000256" key="17">
    <source>
        <dbReference type="ARBA" id="ARBA00023329"/>
    </source>
</evidence>
<dbReference type="InterPro" id="IPR018303">
    <property type="entry name" value="ATPase_P-typ_P_site"/>
</dbReference>
<dbReference type="Gene3D" id="3.40.1110.10">
    <property type="entry name" value="Calcium-transporting ATPase, cytoplasmic domain N"/>
    <property type="match status" value="1"/>
</dbReference>
<dbReference type="FunFam" id="1.20.1110.10:FF:000023">
    <property type="entry name" value="Cation-transporting ATPase"/>
    <property type="match status" value="1"/>
</dbReference>
<evidence type="ECO:0000256" key="6">
    <source>
        <dbReference type="ARBA" id="ARBA00022553"/>
    </source>
</evidence>
<dbReference type="GO" id="GO:0006882">
    <property type="term" value="P:intracellular zinc ion homeostasis"/>
    <property type="evidence" value="ECO:0007669"/>
    <property type="project" value="UniProtKB-ARBA"/>
</dbReference>
<evidence type="ECO:0000256" key="5">
    <source>
        <dbReference type="ARBA" id="ARBA00022448"/>
    </source>
</evidence>
<dbReference type="InterPro" id="IPR023299">
    <property type="entry name" value="ATPase_P-typ_cyto_dom_N"/>
</dbReference>
<dbReference type="InterPro" id="IPR001757">
    <property type="entry name" value="P_typ_ATPase"/>
</dbReference>
<dbReference type="Gene3D" id="2.70.150.10">
    <property type="entry name" value="Calcium-transporting ATPase, cytoplasmic transduction domain A"/>
    <property type="match status" value="1"/>
</dbReference>
<dbReference type="FunFam" id="3.40.1110.10:FF:000026">
    <property type="entry name" value="Cation-transporting ATPase"/>
    <property type="match status" value="1"/>
</dbReference>
<keyword evidence="15 24" id="KW-0472">Membrane</keyword>
<dbReference type="InterPro" id="IPR036412">
    <property type="entry name" value="HAD-like_sf"/>
</dbReference>
<dbReference type="GO" id="GO:0046872">
    <property type="term" value="F:metal ion binding"/>
    <property type="evidence" value="ECO:0007669"/>
    <property type="project" value="UniProtKB-UniRule"/>
</dbReference>